<evidence type="ECO:0000256" key="1">
    <source>
        <dbReference type="ARBA" id="ARBA00022723"/>
    </source>
</evidence>
<keyword evidence="1 6" id="KW-0479">Metal-binding</keyword>
<evidence type="ECO:0000256" key="6">
    <source>
        <dbReference type="RuleBase" id="RU003682"/>
    </source>
</evidence>
<dbReference type="GO" id="GO:0046872">
    <property type="term" value="F:metal ion binding"/>
    <property type="evidence" value="ECO:0007669"/>
    <property type="project" value="UniProtKB-KW"/>
</dbReference>
<dbReference type="OrthoDB" id="288590at2759"/>
<accession>A0A067L8K3</accession>
<dbReference type="InterPro" id="IPR027443">
    <property type="entry name" value="IPNS-like_sf"/>
</dbReference>
<comment type="function">
    <text evidence="3">2-oxoglutarate-dependent dioxygenase essential for auxin catabolism and maintenance of auxin homeostasis in reproductive organs. Catalyzes the irreversible oxidation of indole-3-acetic acid (IAA) to the biologically inactive 2-oxoindole-3-acetic acid (OxIAA).</text>
</comment>
<dbReference type="Gene3D" id="2.60.120.330">
    <property type="entry name" value="B-lactam Antibiotic, Isopenicillin N Synthase, Chain"/>
    <property type="match status" value="1"/>
</dbReference>
<dbReference type="PROSITE" id="PS51471">
    <property type="entry name" value="FE2OG_OXY"/>
    <property type="match status" value="1"/>
</dbReference>
<dbReference type="InterPro" id="IPR044861">
    <property type="entry name" value="IPNS-like_FE2OG_OXY"/>
</dbReference>
<reference evidence="8 9" key="1">
    <citation type="journal article" date="2014" name="PLoS ONE">
        <title>Global Analysis of Gene Expression Profiles in Physic Nut (Jatropha curcas L.) Seedlings Exposed to Salt Stress.</title>
        <authorList>
            <person name="Zhang L."/>
            <person name="Zhang C."/>
            <person name="Wu P."/>
            <person name="Chen Y."/>
            <person name="Li M."/>
            <person name="Jiang H."/>
            <person name="Wu G."/>
        </authorList>
    </citation>
    <scope>NUCLEOTIDE SEQUENCE [LARGE SCALE GENOMIC DNA]</scope>
    <source>
        <strain evidence="9">cv. GZQX0401</strain>
        <tissue evidence="8">Young leaves</tissue>
    </source>
</reference>
<keyword evidence="2 6" id="KW-0408">Iron</keyword>
<dbReference type="EMBL" id="KK914327">
    <property type="protein sequence ID" value="KDP40825.1"/>
    <property type="molecule type" value="Genomic_DNA"/>
</dbReference>
<dbReference type="KEGG" id="jcu:105631697"/>
<dbReference type="PANTHER" id="PTHR47990">
    <property type="entry name" value="2-OXOGLUTARATE (2OG) AND FE(II)-DEPENDENT OXYGENASE SUPERFAMILY PROTEIN-RELATED"/>
    <property type="match status" value="1"/>
</dbReference>
<sequence length="314" mass="35978">MGSETIQSFPVIDFSSTELKPGTPLWETVKSQVRKAAEEYGCFEAVFKNIPQELRKAMNGALEEIFALPSEIKKLNVSELPFHGYIGPSFPGSIYESLGFYYPDNYDKVQNFTNVFWPEGNINFSKTLYGFSKALAELDQTVRRMIVESFGIENLLDEHLNSTYNFLRVTKYEAPKTSEKKTGLRAHTDKNTTSILYQNQIDGLEVQLKNGEWINVKFSPDSFIFIIGDSLNAWTNGRLYSPFHRVIMSGDKTRHSAVLFTIPNEGYTIKAVEELVDEEHPLQFKPFEYKDYLKLRFGEVGKVYEAPLKEYFGV</sequence>
<protein>
    <recommendedName>
        <fullName evidence="4">2-oxoglutarate-dependent dioxygenase DAO</fullName>
    </recommendedName>
    <alternativeName>
        <fullName evidence="5">Protein DIOXYGENASE FOR AUXIN OXIDATION</fullName>
    </alternativeName>
</protein>
<dbReference type="FunFam" id="2.60.120.330:FF:000017">
    <property type="entry name" value="2-oxoglutarate-dependent dioxygenase DAO"/>
    <property type="match status" value="1"/>
</dbReference>
<feature type="domain" description="Fe2OG dioxygenase" evidence="7">
    <location>
        <begin position="163"/>
        <end position="263"/>
    </location>
</feature>
<evidence type="ECO:0000259" key="7">
    <source>
        <dbReference type="PROSITE" id="PS51471"/>
    </source>
</evidence>
<organism evidence="8 9">
    <name type="scientific">Jatropha curcas</name>
    <name type="common">Barbados nut</name>
    <dbReference type="NCBI Taxonomy" id="180498"/>
    <lineage>
        <taxon>Eukaryota</taxon>
        <taxon>Viridiplantae</taxon>
        <taxon>Streptophyta</taxon>
        <taxon>Embryophyta</taxon>
        <taxon>Tracheophyta</taxon>
        <taxon>Spermatophyta</taxon>
        <taxon>Magnoliopsida</taxon>
        <taxon>eudicotyledons</taxon>
        <taxon>Gunneridae</taxon>
        <taxon>Pentapetalae</taxon>
        <taxon>rosids</taxon>
        <taxon>fabids</taxon>
        <taxon>Malpighiales</taxon>
        <taxon>Euphorbiaceae</taxon>
        <taxon>Crotonoideae</taxon>
        <taxon>Jatropheae</taxon>
        <taxon>Jatropha</taxon>
    </lineage>
</organism>
<dbReference type="InterPro" id="IPR005123">
    <property type="entry name" value="Oxoglu/Fe-dep_dioxygenase_dom"/>
</dbReference>
<dbReference type="Proteomes" id="UP000027138">
    <property type="component" value="Unassembled WGS sequence"/>
</dbReference>
<dbReference type="Pfam" id="PF14226">
    <property type="entry name" value="DIOX_N"/>
    <property type="match status" value="1"/>
</dbReference>
<dbReference type="SUPFAM" id="SSF51197">
    <property type="entry name" value="Clavaminate synthase-like"/>
    <property type="match status" value="1"/>
</dbReference>
<dbReference type="InterPro" id="IPR050231">
    <property type="entry name" value="Iron_ascorbate_oxido_reductase"/>
</dbReference>
<gene>
    <name evidence="8" type="ORF">JCGZ_24824</name>
</gene>
<dbReference type="AlphaFoldDB" id="A0A067L8K3"/>
<dbReference type="STRING" id="180498.A0A067L8K3"/>
<name>A0A067L8K3_JATCU</name>
<dbReference type="InterPro" id="IPR026992">
    <property type="entry name" value="DIOX_N"/>
</dbReference>
<keyword evidence="9" id="KW-1185">Reference proteome</keyword>
<evidence type="ECO:0000256" key="2">
    <source>
        <dbReference type="ARBA" id="ARBA00023004"/>
    </source>
</evidence>
<evidence type="ECO:0000256" key="4">
    <source>
        <dbReference type="ARBA" id="ARBA00074102"/>
    </source>
</evidence>
<evidence type="ECO:0000313" key="8">
    <source>
        <dbReference type="EMBL" id="KDP40825.1"/>
    </source>
</evidence>
<evidence type="ECO:0000256" key="3">
    <source>
        <dbReference type="ARBA" id="ARBA00054658"/>
    </source>
</evidence>
<keyword evidence="6" id="KW-0560">Oxidoreductase</keyword>
<proteinExistence type="inferred from homology"/>
<dbReference type="Pfam" id="PF03171">
    <property type="entry name" value="2OG-FeII_Oxy"/>
    <property type="match status" value="1"/>
</dbReference>
<dbReference type="GO" id="GO:0016491">
    <property type="term" value="F:oxidoreductase activity"/>
    <property type="evidence" value="ECO:0007669"/>
    <property type="project" value="UniProtKB-KW"/>
</dbReference>
<evidence type="ECO:0000313" key="9">
    <source>
        <dbReference type="Proteomes" id="UP000027138"/>
    </source>
</evidence>
<evidence type="ECO:0000256" key="5">
    <source>
        <dbReference type="ARBA" id="ARBA00076740"/>
    </source>
</evidence>
<comment type="similarity">
    <text evidence="6">Belongs to the iron/ascorbate-dependent oxidoreductase family.</text>
</comment>